<proteinExistence type="predicted"/>
<dbReference type="PANTHER" id="PTHR43245:SF13">
    <property type="entry name" value="UDP-D-APIOSE_UDP-D-XYLOSE SYNTHASE 2"/>
    <property type="match status" value="1"/>
</dbReference>
<dbReference type="KEGG" id="dfl:DFE_2574"/>
<dbReference type="Gene3D" id="3.40.50.720">
    <property type="entry name" value="NAD(P)-binding Rossmann-like Domain"/>
    <property type="match status" value="1"/>
</dbReference>
<reference evidence="2 3" key="1">
    <citation type="journal article" date="2018" name="Sci. Adv.">
        <title>Multi-heme cytochromes provide a pathway for survival in energy-limited environments.</title>
        <authorList>
            <person name="Deng X."/>
            <person name="Dohmae N."/>
            <person name="Nealson K.H."/>
            <person name="Hashimoto K."/>
            <person name="Okamoto A."/>
        </authorList>
    </citation>
    <scope>NUCLEOTIDE SEQUENCE [LARGE SCALE GENOMIC DNA]</scope>
    <source>
        <strain evidence="2 3">IS5</strain>
    </source>
</reference>
<dbReference type="Proteomes" id="UP000269883">
    <property type="component" value="Chromosome"/>
</dbReference>
<dbReference type="SUPFAM" id="SSF51735">
    <property type="entry name" value="NAD(P)-binding Rossmann-fold domains"/>
    <property type="match status" value="1"/>
</dbReference>
<dbReference type="InterPro" id="IPR036291">
    <property type="entry name" value="NAD(P)-bd_dom_sf"/>
</dbReference>
<dbReference type="RefSeq" id="WP_172961749.1">
    <property type="nucleotide sequence ID" value="NZ_AP017378.1"/>
</dbReference>
<sequence length="306" mass="34127">MSDQSILITGVNGFIGSHIARLLKKRWRVVGIDTNSIDLHGTTDRYCQLMLPDTDIEGILRREQPSACLHFAGSASVGHSLEYPSHDFQAGPVTLFHLLDAIRKTTPDCSVFFPSSAAVYGNPKALPISEDSPTAPISPYGYHKLMSEQVLQEFSSIYGLNCVTLRIFSCYGPGLKKQLLWDVCSKIRQRHLHLFGTGDETRDFIHVDDVARSVEHLLNQQINNGLFNLASGKQTSVKRIAQLLCEAWPQSDIAPVFNGNSRPGDPLYWQADVSRLAQSGFEPRTPLEQGIAEYAAWYQRQDHDAE</sequence>
<dbReference type="AlphaFoldDB" id="A0A2Z6B1I6"/>
<accession>A0A2Z6B1I6</accession>
<dbReference type="InterPro" id="IPR050177">
    <property type="entry name" value="Lipid_A_modif_metabolic_enz"/>
</dbReference>
<dbReference type="PANTHER" id="PTHR43245">
    <property type="entry name" value="BIFUNCTIONAL POLYMYXIN RESISTANCE PROTEIN ARNA"/>
    <property type="match status" value="1"/>
</dbReference>
<evidence type="ECO:0000313" key="2">
    <source>
        <dbReference type="EMBL" id="BBD09300.1"/>
    </source>
</evidence>
<evidence type="ECO:0000259" key="1">
    <source>
        <dbReference type="Pfam" id="PF01370"/>
    </source>
</evidence>
<organism evidence="2 3">
    <name type="scientific">Desulfovibrio ferrophilus</name>
    <dbReference type="NCBI Taxonomy" id="241368"/>
    <lineage>
        <taxon>Bacteria</taxon>
        <taxon>Pseudomonadati</taxon>
        <taxon>Thermodesulfobacteriota</taxon>
        <taxon>Desulfovibrionia</taxon>
        <taxon>Desulfovibrionales</taxon>
        <taxon>Desulfovibrionaceae</taxon>
        <taxon>Desulfovibrio</taxon>
    </lineage>
</organism>
<evidence type="ECO:0000313" key="3">
    <source>
        <dbReference type="Proteomes" id="UP000269883"/>
    </source>
</evidence>
<dbReference type="Pfam" id="PF01370">
    <property type="entry name" value="Epimerase"/>
    <property type="match status" value="1"/>
</dbReference>
<gene>
    <name evidence="2" type="ORF">DFE_2574</name>
</gene>
<keyword evidence="3" id="KW-1185">Reference proteome</keyword>
<protein>
    <submittedName>
        <fullName evidence="2">NAD-dependent epimerase/dehydratase</fullName>
    </submittedName>
</protein>
<dbReference type="EMBL" id="AP017378">
    <property type="protein sequence ID" value="BBD09300.1"/>
    <property type="molecule type" value="Genomic_DNA"/>
</dbReference>
<dbReference type="InterPro" id="IPR001509">
    <property type="entry name" value="Epimerase_deHydtase"/>
</dbReference>
<feature type="domain" description="NAD-dependent epimerase/dehydratase" evidence="1">
    <location>
        <begin position="6"/>
        <end position="229"/>
    </location>
</feature>
<name>A0A2Z6B1I6_9BACT</name>